<feature type="region of interest" description="Disordered" evidence="6">
    <location>
        <begin position="27"/>
        <end position="80"/>
    </location>
</feature>
<evidence type="ECO:0000256" key="1">
    <source>
        <dbReference type="ARBA" id="ARBA00004651"/>
    </source>
</evidence>
<dbReference type="RefSeq" id="WP_404746237.1">
    <property type="nucleotide sequence ID" value="NZ_JBFACG010000015.1"/>
</dbReference>
<dbReference type="EMBL" id="JBJDQH010000004">
    <property type="protein sequence ID" value="MFK4265722.1"/>
    <property type="molecule type" value="Genomic_DNA"/>
</dbReference>
<evidence type="ECO:0000256" key="5">
    <source>
        <dbReference type="ARBA" id="ARBA00023136"/>
    </source>
</evidence>
<evidence type="ECO:0000256" key="2">
    <source>
        <dbReference type="ARBA" id="ARBA00022475"/>
    </source>
</evidence>
<comment type="caution">
    <text evidence="8">The sequence shown here is derived from an EMBL/GenBank/DDBJ whole genome shotgun (WGS) entry which is preliminary data.</text>
</comment>
<proteinExistence type="predicted"/>
<dbReference type="InterPro" id="IPR003838">
    <property type="entry name" value="ABC3_permease_C"/>
</dbReference>
<evidence type="ECO:0000313" key="9">
    <source>
        <dbReference type="Proteomes" id="UP001620295"/>
    </source>
</evidence>
<evidence type="ECO:0000256" key="6">
    <source>
        <dbReference type="SAM" id="MobiDB-lite"/>
    </source>
</evidence>
<sequence>MLTVVAALGVFNTVVLNTRDRRRDLGMLKSIGMTPRQERPDPGAARGAADDRGGAAQRVAPCHTKRGGSRPDRNRTGAAA</sequence>
<keyword evidence="9" id="KW-1185">Reference proteome</keyword>
<accession>A0ABW8LII7</accession>
<comment type="subcellular location">
    <subcellularLocation>
        <location evidence="1">Cell membrane</location>
        <topology evidence="1">Multi-pass membrane protein</topology>
    </subcellularLocation>
</comment>
<keyword evidence="2" id="KW-1003">Cell membrane</keyword>
<evidence type="ECO:0000259" key="7">
    <source>
        <dbReference type="Pfam" id="PF02687"/>
    </source>
</evidence>
<evidence type="ECO:0000313" key="8">
    <source>
        <dbReference type="EMBL" id="MFK4265722.1"/>
    </source>
</evidence>
<feature type="domain" description="ABC3 transporter permease C-terminal" evidence="7">
    <location>
        <begin position="2"/>
        <end position="37"/>
    </location>
</feature>
<keyword evidence="3" id="KW-0812">Transmembrane</keyword>
<keyword evidence="5" id="KW-0472">Membrane</keyword>
<dbReference type="Proteomes" id="UP001620295">
    <property type="component" value="Unassembled WGS sequence"/>
</dbReference>
<keyword evidence="4" id="KW-1133">Transmembrane helix</keyword>
<name>A0ABW8LII7_9ACTN</name>
<feature type="compositionally biased region" description="Basic and acidic residues" evidence="6">
    <location>
        <begin position="69"/>
        <end position="80"/>
    </location>
</feature>
<protein>
    <submittedName>
        <fullName evidence="8">FtsX-like permease family protein</fullName>
    </submittedName>
</protein>
<reference evidence="8 9" key="1">
    <citation type="submission" date="2024-11" db="EMBL/GenBank/DDBJ databases">
        <title>The Natural Products Discovery Center: Release of the First 8490 Sequenced Strains for Exploring Actinobacteria Biosynthetic Diversity.</title>
        <authorList>
            <person name="Kalkreuter E."/>
            <person name="Kautsar S.A."/>
            <person name="Yang D."/>
            <person name="Bader C.D."/>
            <person name="Teijaro C.N."/>
            <person name="Fluegel L."/>
            <person name="Davis C.M."/>
            <person name="Simpson J.R."/>
            <person name="Lauterbach L."/>
            <person name="Steele A.D."/>
            <person name="Gui C."/>
            <person name="Meng S."/>
            <person name="Li G."/>
            <person name="Viehrig K."/>
            <person name="Ye F."/>
            <person name="Su P."/>
            <person name="Kiefer A.F."/>
            <person name="Nichols A."/>
            <person name="Cepeda A.J."/>
            <person name="Yan W."/>
            <person name="Fan B."/>
            <person name="Jiang Y."/>
            <person name="Adhikari A."/>
            <person name="Zheng C.-J."/>
            <person name="Schuster L."/>
            <person name="Cowan T.M."/>
            <person name="Smanski M.J."/>
            <person name="Chevrette M.G."/>
            <person name="De Carvalho L.P.S."/>
            <person name="Shen B."/>
        </authorList>
    </citation>
    <scope>NUCLEOTIDE SEQUENCE [LARGE SCALE GENOMIC DNA]</scope>
    <source>
        <strain evidence="8 9">NPDC020863</strain>
    </source>
</reference>
<evidence type="ECO:0000256" key="4">
    <source>
        <dbReference type="ARBA" id="ARBA00022989"/>
    </source>
</evidence>
<gene>
    <name evidence="8" type="ORF">ACI2L5_12365</name>
</gene>
<dbReference type="Pfam" id="PF02687">
    <property type="entry name" value="FtsX"/>
    <property type="match status" value="1"/>
</dbReference>
<evidence type="ECO:0000256" key="3">
    <source>
        <dbReference type="ARBA" id="ARBA00022692"/>
    </source>
</evidence>
<organism evidence="8 9">
    <name type="scientific">Streptomyces milbemycinicus</name>
    <dbReference type="NCBI Taxonomy" id="476552"/>
    <lineage>
        <taxon>Bacteria</taxon>
        <taxon>Bacillati</taxon>
        <taxon>Actinomycetota</taxon>
        <taxon>Actinomycetes</taxon>
        <taxon>Kitasatosporales</taxon>
        <taxon>Streptomycetaceae</taxon>
        <taxon>Streptomyces</taxon>
    </lineage>
</organism>